<sequence length="542" mass="60800">MDDNPSFPSYTPTPIRLLEESKKRGSELVYNPTPINELDRYAPTNFSVAYAPVPSTLFTPDAPTYSPVVPTRTSDSAPGETLGYSPSQFALGNEAHDPECTSMHSYKARKTSATEALADVAEKRRKILSLYTDLYDNPEEPLPPSLHRISLPRPAPALQEEQACHDKAQNRHIYLHSVISSLKNLNSQPAYEAEPAPLPAKDSAKPTTAKKADLSDRNFDEMVKGPIFYKELKPFLLTEEELIHNKFPRPDNSAGAPRGKATIAIPDEKKNAVELYKTNKRICCRCGKAYEVDEFGMPTVKTQCLYHWGKPIRRRMPGSGFDLHYTCCQAESGQEGCQVAPKGHVNDTNKWCDLEGYLTTLPPALDNSAAEPRVNVYSLDCEMVYTSGGCELGRVTVIDTNLNVVMDRVIRPLNPIIDANTRFSGLSIEQLEASQLQITDVQMELLQLWDEDTILIGHSLESDLTALKFIHSKVVDTSVVFPHRRGLPYKRALRTIVSEYLEQLIQNDEAGHDSKEDAVACMRLMQKKVKENLQKRVRRFQH</sequence>
<dbReference type="EMBL" id="UYRS01018492">
    <property type="protein sequence ID" value="VDK36548.1"/>
    <property type="molecule type" value="Genomic_DNA"/>
</dbReference>
<dbReference type="GO" id="GO:0005634">
    <property type="term" value="C:nucleus"/>
    <property type="evidence" value="ECO:0007669"/>
    <property type="project" value="UniProtKB-SubCell"/>
</dbReference>
<gene>
    <name evidence="9" type="ORF">TASK_LOCUS6358</name>
</gene>
<dbReference type="GO" id="GO:0004527">
    <property type="term" value="F:exonuclease activity"/>
    <property type="evidence" value="ECO:0007669"/>
    <property type="project" value="UniProtKB-KW"/>
</dbReference>
<comment type="subcellular location">
    <subcellularLocation>
        <location evidence="1">Nucleus</location>
    </subcellularLocation>
</comment>
<dbReference type="InterPro" id="IPR036397">
    <property type="entry name" value="RNaseH_sf"/>
</dbReference>
<dbReference type="Pfam" id="PF15870">
    <property type="entry name" value="EloA-BP1"/>
    <property type="match status" value="1"/>
</dbReference>
<reference evidence="11" key="1">
    <citation type="submission" date="2017-02" db="UniProtKB">
        <authorList>
            <consortium name="WormBaseParasite"/>
        </authorList>
    </citation>
    <scope>IDENTIFICATION</scope>
</reference>
<evidence type="ECO:0000256" key="5">
    <source>
        <dbReference type="ARBA" id="ARBA00022839"/>
    </source>
</evidence>
<keyword evidence="5" id="KW-0269">Exonuclease</keyword>
<evidence type="ECO:0000259" key="8">
    <source>
        <dbReference type="SMART" id="SM00479"/>
    </source>
</evidence>
<dbReference type="InterPro" id="IPR031736">
    <property type="entry name" value="REXO1-like_dom"/>
</dbReference>
<evidence type="ECO:0000256" key="3">
    <source>
        <dbReference type="ARBA" id="ARBA00022722"/>
    </source>
</evidence>
<dbReference type="CDD" id="cd06145">
    <property type="entry name" value="REX1_like"/>
    <property type="match status" value="1"/>
</dbReference>
<feature type="domain" description="Exonuclease" evidence="8">
    <location>
        <begin position="375"/>
        <end position="534"/>
    </location>
</feature>
<name>A0A0R3W7T1_TAEAS</name>
<protein>
    <submittedName>
        <fullName evidence="11">Exonuclease domain-containing protein</fullName>
    </submittedName>
</protein>
<dbReference type="PANTHER" id="PTHR12801:SF115">
    <property type="entry name" value="FI18136P1-RELATED"/>
    <property type="match status" value="1"/>
</dbReference>
<dbReference type="WBParaSite" id="TASK_0000635701-mRNA-1">
    <property type="protein sequence ID" value="TASK_0000635701-mRNA-1"/>
    <property type="gene ID" value="TASK_0000635701"/>
</dbReference>
<evidence type="ECO:0000256" key="2">
    <source>
        <dbReference type="ARBA" id="ARBA00006357"/>
    </source>
</evidence>
<dbReference type="GO" id="GO:0003676">
    <property type="term" value="F:nucleic acid binding"/>
    <property type="evidence" value="ECO:0007669"/>
    <property type="project" value="InterPro"/>
</dbReference>
<evidence type="ECO:0000313" key="11">
    <source>
        <dbReference type="WBParaSite" id="TASK_0000635701-mRNA-1"/>
    </source>
</evidence>
<evidence type="ECO:0000256" key="7">
    <source>
        <dbReference type="SAM" id="MobiDB-lite"/>
    </source>
</evidence>
<feature type="region of interest" description="Disordered" evidence="7">
    <location>
        <begin position="190"/>
        <end position="213"/>
    </location>
</feature>
<organism evidence="11">
    <name type="scientific">Taenia asiatica</name>
    <name type="common">Asian tapeworm</name>
    <dbReference type="NCBI Taxonomy" id="60517"/>
    <lineage>
        <taxon>Eukaryota</taxon>
        <taxon>Metazoa</taxon>
        <taxon>Spiralia</taxon>
        <taxon>Lophotrochozoa</taxon>
        <taxon>Platyhelminthes</taxon>
        <taxon>Cestoda</taxon>
        <taxon>Eucestoda</taxon>
        <taxon>Cyclophyllidea</taxon>
        <taxon>Taeniidae</taxon>
        <taxon>Taenia</taxon>
    </lineage>
</organism>
<evidence type="ECO:0000256" key="6">
    <source>
        <dbReference type="ARBA" id="ARBA00023242"/>
    </source>
</evidence>
<dbReference type="Proteomes" id="UP000282613">
    <property type="component" value="Unassembled WGS sequence"/>
</dbReference>
<comment type="similarity">
    <text evidence="2">Belongs to the REXO1/REXO3 family.</text>
</comment>
<dbReference type="InterPro" id="IPR047021">
    <property type="entry name" value="REXO1/3/4-like"/>
</dbReference>
<evidence type="ECO:0000313" key="10">
    <source>
        <dbReference type="Proteomes" id="UP000282613"/>
    </source>
</evidence>
<accession>A0A0R3W7T1</accession>
<evidence type="ECO:0000256" key="4">
    <source>
        <dbReference type="ARBA" id="ARBA00022801"/>
    </source>
</evidence>
<keyword evidence="4" id="KW-0378">Hydrolase</keyword>
<dbReference type="Gene3D" id="3.30.420.10">
    <property type="entry name" value="Ribonuclease H-like superfamily/Ribonuclease H"/>
    <property type="match status" value="1"/>
</dbReference>
<dbReference type="InterPro" id="IPR034922">
    <property type="entry name" value="REX1-like_exo"/>
</dbReference>
<dbReference type="OrthoDB" id="206335at2759"/>
<proteinExistence type="inferred from homology"/>
<keyword evidence="10" id="KW-1185">Reference proteome</keyword>
<dbReference type="GO" id="GO:0010629">
    <property type="term" value="P:negative regulation of gene expression"/>
    <property type="evidence" value="ECO:0007669"/>
    <property type="project" value="UniProtKB-ARBA"/>
</dbReference>
<evidence type="ECO:0000313" key="9">
    <source>
        <dbReference type="EMBL" id="VDK36548.1"/>
    </source>
</evidence>
<keyword evidence="6" id="KW-0539">Nucleus</keyword>
<dbReference type="InterPro" id="IPR013520">
    <property type="entry name" value="Ribonucl_H"/>
</dbReference>
<dbReference type="InterPro" id="IPR012337">
    <property type="entry name" value="RNaseH-like_sf"/>
</dbReference>
<dbReference type="FunFam" id="3.30.420.10:FF:000031">
    <property type="entry name" value="RNA exonuclease 1"/>
    <property type="match status" value="1"/>
</dbReference>
<dbReference type="SMART" id="SM00479">
    <property type="entry name" value="EXOIII"/>
    <property type="match status" value="1"/>
</dbReference>
<dbReference type="STRING" id="60517.A0A0R3W7T1"/>
<dbReference type="PANTHER" id="PTHR12801">
    <property type="entry name" value="RNA EXONUCLEASE REXO1 / RECO3 FAMILY MEMBER-RELATED"/>
    <property type="match status" value="1"/>
</dbReference>
<dbReference type="AlphaFoldDB" id="A0A0R3W7T1"/>
<reference evidence="9 10" key="2">
    <citation type="submission" date="2018-11" db="EMBL/GenBank/DDBJ databases">
        <authorList>
            <consortium name="Pathogen Informatics"/>
        </authorList>
    </citation>
    <scope>NUCLEOTIDE SEQUENCE [LARGE SCALE GENOMIC DNA]</scope>
</reference>
<dbReference type="SUPFAM" id="SSF53098">
    <property type="entry name" value="Ribonuclease H-like"/>
    <property type="match status" value="1"/>
</dbReference>
<evidence type="ECO:0000256" key="1">
    <source>
        <dbReference type="ARBA" id="ARBA00004123"/>
    </source>
</evidence>
<keyword evidence="3" id="KW-0540">Nuclease</keyword>